<protein>
    <submittedName>
        <fullName evidence="2">Uncharacterized protein</fullName>
    </submittedName>
</protein>
<dbReference type="WBParaSite" id="nRc.2.0.1.t28112-RA">
    <property type="protein sequence ID" value="nRc.2.0.1.t28112-RA"/>
    <property type="gene ID" value="nRc.2.0.1.g28112"/>
</dbReference>
<accession>A0A915JPT6</accession>
<reference evidence="2" key="1">
    <citation type="submission" date="2022-11" db="UniProtKB">
        <authorList>
            <consortium name="WormBaseParasite"/>
        </authorList>
    </citation>
    <scope>IDENTIFICATION</scope>
</reference>
<dbReference type="Proteomes" id="UP000887565">
    <property type="component" value="Unplaced"/>
</dbReference>
<dbReference type="AlphaFoldDB" id="A0A915JPT6"/>
<evidence type="ECO:0000313" key="2">
    <source>
        <dbReference type="WBParaSite" id="nRc.2.0.1.t28112-RA"/>
    </source>
</evidence>
<sequence length="190" mass="20319">MWAIWSTDLAKKNPHLPWVLLNERFEVEALRAADMVLLAPAALQILGPDIARWALEFIADGTICATRVDKILLDGEPSSPTVDAIRRAVEEASRNVGPTAVVALSLTTTMTGARTLAAIAQQQPVANAFGELLGTVNEDVSVIEGSPFLRATVPLSLKIGVLCEVHPCGGLVMDSPEEDPVSSDHDDDEE</sequence>
<name>A0A915JPT6_ROMCU</name>
<keyword evidence="1" id="KW-1185">Reference proteome</keyword>
<proteinExistence type="predicted"/>
<evidence type="ECO:0000313" key="1">
    <source>
        <dbReference type="Proteomes" id="UP000887565"/>
    </source>
</evidence>
<organism evidence="1 2">
    <name type="scientific">Romanomermis culicivorax</name>
    <name type="common">Nematode worm</name>
    <dbReference type="NCBI Taxonomy" id="13658"/>
    <lineage>
        <taxon>Eukaryota</taxon>
        <taxon>Metazoa</taxon>
        <taxon>Ecdysozoa</taxon>
        <taxon>Nematoda</taxon>
        <taxon>Enoplea</taxon>
        <taxon>Dorylaimia</taxon>
        <taxon>Mermithida</taxon>
        <taxon>Mermithoidea</taxon>
        <taxon>Mermithidae</taxon>
        <taxon>Romanomermis</taxon>
    </lineage>
</organism>